<gene>
    <name evidence="10" type="ORF">C9I89_16550</name>
</gene>
<evidence type="ECO:0000256" key="2">
    <source>
        <dbReference type="ARBA" id="ARBA00022448"/>
    </source>
</evidence>
<keyword evidence="11" id="KW-1185">Reference proteome</keyword>
<accession>A0A2T3MUW8</accession>
<dbReference type="PROSITE" id="PS50928">
    <property type="entry name" value="ABC_TM1"/>
    <property type="match status" value="2"/>
</dbReference>
<dbReference type="PANTHER" id="PTHR30183">
    <property type="entry name" value="MOLYBDENUM TRANSPORT SYSTEM PERMEASE PROTEIN MODB"/>
    <property type="match status" value="1"/>
</dbReference>
<evidence type="ECO:0000256" key="4">
    <source>
        <dbReference type="ARBA" id="ARBA00022692"/>
    </source>
</evidence>
<keyword evidence="4 8" id="KW-0812">Transmembrane</keyword>
<dbReference type="GO" id="GO:0055085">
    <property type="term" value="P:transmembrane transport"/>
    <property type="evidence" value="ECO:0007669"/>
    <property type="project" value="InterPro"/>
</dbReference>
<feature type="transmembrane region" description="Helical" evidence="8">
    <location>
        <begin position="206"/>
        <end position="226"/>
    </location>
</feature>
<evidence type="ECO:0000256" key="1">
    <source>
        <dbReference type="ARBA" id="ARBA00004651"/>
    </source>
</evidence>
<keyword evidence="5 8" id="KW-1133">Transmembrane helix</keyword>
<proteinExistence type="predicted"/>
<feature type="transmembrane region" description="Helical" evidence="8">
    <location>
        <begin position="415"/>
        <end position="435"/>
    </location>
</feature>
<evidence type="ECO:0000313" key="10">
    <source>
        <dbReference type="EMBL" id="PSW03741.1"/>
    </source>
</evidence>
<dbReference type="InterPro" id="IPR000515">
    <property type="entry name" value="MetI-like"/>
</dbReference>
<comment type="caution">
    <text evidence="10">The sequence shown here is derived from an EMBL/GenBank/DDBJ whole genome shotgun (WGS) entry which is preliminary data.</text>
</comment>
<dbReference type="SUPFAM" id="SSF161098">
    <property type="entry name" value="MetI-like"/>
    <property type="match status" value="2"/>
</dbReference>
<dbReference type="AlphaFoldDB" id="A0A2T3MUW8"/>
<feature type="transmembrane region" description="Helical" evidence="8">
    <location>
        <begin position="519"/>
        <end position="539"/>
    </location>
</feature>
<dbReference type="CDD" id="cd06261">
    <property type="entry name" value="TM_PBP2"/>
    <property type="match status" value="1"/>
</dbReference>
<feature type="transmembrane region" description="Helical" evidence="8">
    <location>
        <begin position="246"/>
        <end position="271"/>
    </location>
</feature>
<comment type="subcellular location">
    <subcellularLocation>
        <location evidence="1">Cell membrane</location>
        <topology evidence="1">Multi-pass membrane protein</topology>
    </subcellularLocation>
</comment>
<evidence type="ECO:0000256" key="3">
    <source>
        <dbReference type="ARBA" id="ARBA00022475"/>
    </source>
</evidence>
<feature type="transmembrane region" description="Helical" evidence="8">
    <location>
        <begin position="385"/>
        <end position="409"/>
    </location>
</feature>
<feature type="transmembrane region" description="Helical" evidence="8">
    <location>
        <begin position="60"/>
        <end position="80"/>
    </location>
</feature>
<keyword evidence="3" id="KW-1003">Cell membrane</keyword>
<feature type="domain" description="ABC transmembrane type-1" evidence="9">
    <location>
        <begin position="351"/>
        <end position="536"/>
    </location>
</feature>
<feature type="transmembrane region" description="Helical" evidence="8">
    <location>
        <begin position="468"/>
        <end position="489"/>
    </location>
</feature>
<evidence type="ECO:0000256" key="6">
    <source>
        <dbReference type="ARBA" id="ARBA00023136"/>
    </source>
</evidence>
<feature type="transmembrane region" description="Helical" evidence="8">
    <location>
        <begin position="92"/>
        <end position="113"/>
    </location>
</feature>
<evidence type="ECO:0000259" key="9">
    <source>
        <dbReference type="PROSITE" id="PS50928"/>
    </source>
</evidence>
<keyword evidence="2" id="KW-0813">Transport</keyword>
<dbReference type="GO" id="GO:0005886">
    <property type="term" value="C:plasma membrane"/>
    <property type="evidence" value="ECO:0007669"/>
    <property type="project" value="UniProtKB-SubCell"/>
</dbReference>
<evidence type="ECO:0000256" key="8">
    <source>
        <dbReference type="SAM" id="Phobius"/>
    </source>
</evidence>
<dbReference type="PANTHER" id="PTHR30183:SF6">
    <property type="entry name" value="INNER MEMBRANE ABC TRANSPORTER PERMEASE PROTEIN YNJC"/>
    <property type="match status" value="1"/>
</dbReference>
<organism evidence="10 11">
    <name type="scientific">Photobacterium lipolyticum</name>
    <dbReference type="NCBI Taxonomy" id="266810"/>
    <lineage>
        <taxon>Bacteria</taxon>
        <taxon>Pseudomonadati</taxon>
        <taxon>Pseudomonadota</taxon>
        <taxon>Gammaproteobacteria</taxon>
        <taxon>Vibrionales</taxon>
        <taxon>Vibrionaceae</taxon>
        <taxon>Photobacterium</taxon>
    </lineage>
</organism>
<feature type="transmembrane region" description="Helical" evidence="8">
    <location>
        <begin position="301"/>
        <end position="322"/>
    </location>
</feature>
<dbReference type="Gene3D" id="1.10.3720.10">
    <property type="entry name" value="MetI-like"/>
    <property type="match status" value="2"/>
</dbReference>
<protein>
    <submittedName>
        <fullName evidence="10">Thiamine ABC transporter permease</fullName>
    </submittedName>
</protein>
<feature type="transmembrane region" description="Helical" evidence="8">
    <location>
        <begin position="355"/>
        <end position="373"/>
    </location>
</feature>
<dbReference type="Proteomes" id="UP000240904">
    <property type="component" value="Unassembled WGS sequence"/>
</dbReference>
<reference evidence="10 11" key="1">
    <citation type="submission" date="2018-03" db="EMBL/GenBank/DDBJ databases">
        <title>Whole genome sequencing of Histamine producing bacteria.</title>
        <authorList>
            <person name="Butler K."/>
        </authorList>
    </citation>
    <scope>NUCLEOTIDE SEQUENCE [LARGE SCALE GENOMIC DNA]</scope>
    <source>
        <strain evidence="10 11">DSM 16190</strain>
    </source>
</reference>
<dbReference type="RefSeq" id="WP_107284433.1">
    <property type="nucleotide sequence ID" value="NZ_PYMC01000013.1"/>
</dbReference>
<dbReference type="EMBL" id="PYMC01000013">
    <property type="protein sequence ID" value="PSW03741.1"/>
    <property type="molecule type" value="Genomic_DNA"/>
</dbReference>
<sequence length="569" mass="63655">MIRLLYLATIVICALPLLPGVIGIAVPAFSWLPALGLDFPNLSAFSSALQWPGLGQSILLTLFSGVGSTVLATTFCFLILQANWNSSRWQRIEHLIAPMLALPHVAFAIGFAFTFSPTGWLFRVAETAGIDTASLFALIQDPYGIGLMLALAIKETPFLLLMSVSVLHQIQFNQLQAVASGLGYSHSESWLKVILPQWLPKMRMPIYAVLAYGLSVVDIAMILGPSRPPTLAILVWQWFNEPDLTQIPRAAVGAIILLVLSFGVLTLARLIEWLLFDVKRQWQYSGPSSKKNKIFLSGVHLHWPFTMVPVIVVPVLFIWSFAQRWRFPDLLPSRYSTRFWQQESESLIQLASNSILLALSSAFIALVLAIGCLEHRQKYQRGIPTWLIALPMVIPQLSILFGIQVSTFLFTGQHYWFWVIWSHVLFVFPYLYLALDGPWRTYDIRLDQSARSLGLSAWSAWWRVKRPLMMPAIWLALAVGMSVSLAQYLPTQILGAGRISTLTTEAVALASGQDRRVSAIYGLLQGLLPLVFFTLALIASRLSGNYSRRSQQQRSTDTDDLICGKPHYK</sequence>
<evidence type="ECO:0000313" key="11">
    <source>
        <dbReference type="Proteomes" id="UP000240904"/>
    </source>
</evidence>
<keyword evidence="6 8" id="KW-0472">Membrane</keyword>
<dbReference type="InterPro" id="IPR035906">
    <property type="entry name" value="MetI-like_sf"/>
</dbReference>
<feature type="region of interest" description="Disordered" evidence="7">
    <location>
        <begin position="549"/>
        <end position="569"/>
    </location>
</feature>
<feature type="domain" description="ABC transmembrane type-1" evidence="9">
    <location>
        <begin position="54"/>
        <end position="268"/>
    </location>
</feature>
<dbReference type="OrthoDB" id="7852521at2"/>
<evidence type="ECO:0000256" key="5">
    <source>
        <dbReference type="ARBA" id="ARBA00022989"/>
    </source>
</evidence>
<evidence type="ECO:0000256" key="7">
    <source>
        <dbReference type="SAM" id="MobiDB-lite"/>
    </source>
</evidence>
<name>A0A2T3MUW8_9GAMM</name>